<name>A0AAP5QK53_9BURK</name>
<dbReference type="RefSeq" id="WP_315697720.1">
    <property type="nucleotide sequence ID" value="NZ_JANSLM010000029.1"/>
</dbReference>
<dbReference type="EMBL" id="JANSLM010000029">
    <property type="protein sequence ID" value="MDT8843752.1"/>
    <property type="molecule type" value="Genomic_DNA"/>
</dbReference>
<proteinExistence type="predicted"/>
<reference evidence="1" key="1">
    <citation type="submission" date="2022-08" db="EMBL/GenBank/DDBJ databases">
        <authorList>
            <person name="Kim S.-J."/>
        </authorList>
    </citation>
    <scope>NUCLEOTIDE SEQUENCE</scope>
    <source>
        <strain evidence="1">KJ</strain>
    </source>
</reference>
<dbReference type="Proteomes" id="UP001246473">
    <property type="component" value="Unassembled WGS sequence"/>
</dbReference>
<comment type="caution">
    <text evidence="1">The sequence shown here is derived from an EMBL/GenBank/DDBJ whole genome shotgun (WGS) entry which is preliminary data.</text>
</comment>
<sequence length="157" mass="17059">MEIVEIVLEYPSGMTISDRASYLRDAGQVYPSERLQAVVREFSISEAPPAVSFVIDGATVQLDSKIDGTFSVGNPIVGEQEDSLISLLLQPLLNPTKDQRQQFGRFCHTLAAAAFLGAVGVWHSTQVWTLSEVKLEASLVAGFVLTFIQGMISIKGE</sequence>
<organism evidence="1 2">
    <name type="scientific">Paraburkholderia fungorum</name>
    <dbReference type="NCBI Taxonomy" id="134537"/>
    <lineage>
        <taxon>Bacteria</taxon>
        <taxon>Pseudomonadati</taxon>
        <taxon>Pseudomonadota</taxon>
        <taxon>Betaproteobacteria</taxon>
        <taxon>Burkholderiales</taxon>
        <taxon>Burkholderiaceae</taxon>
        <taxon>Paraburkholderia</taxon>
    </lineage>
</organism>
<protein>
    <submittedName>
        <fullName evidence="1">Uncharacterized protein</fullName>
    </submittedName>
</protein>
<accession>A0AAP5QK53</accession>
<evidence type="ECO:0000313" key="1">
    <source>
        <dbReference type="EMBL" id="MDT8843752.1"/>
    </source>
</evidence>
<evidence type="ECO:0000313" key="2">
    <source>
        <dbReference type="Proteomes" id="UP001246473"/>
    </source>
</evidence>
<gene>
    <name evidence="1" type="ORF">ParKJ_40860</name>
</gene>
<dbReference type="AlphaFoldDB" id="A0AAP5QK53"/>